<accession>A0AAV3RGZ2</accession>
<feature type="repeat" description="WD" evidence="5">
    <location>
        <begin position="185"/>
        <end position="226"/>
    </location>
</feature>
<comment type="subcellular location">
    <subcellularLocation>
        <location evidence="1">Cytoplasm</location>
    </subcellularLocation>
</comment>
<dbReference type="InterPro" id="IPR001680">
    <property type="entry name" value="WD40_rpt"/>
</dbReference>
<dbReference type="Pfam" id="PF00400">
    <property type="entry name" value="WD40"/>
    <property type="match status" value="8"/>
</dbReference>
<dbReference type="PRINTS" id="PR00320">
    <property type="entry name" value="GPROTEINBRPT"/>
</dbReference>
<reference evidence="6 7" key="1">
    <citation type="submission" date="2024-01" db="EMBL/GenBank/DDBJ databases">
        <title>The complete chloroplast genome sequence of Lithospermum erythrorhizon: insights into the phylogenetic relationship among Boraginaceae species and the maternal lineages of purple gromwells.</title>
        <authorList>
            <person name="Okada T."/>
            <person name="Watanabe K."/>
        </authorList>
    </citation>
    <scope>NUCLEOTIDE SEQUENCE [LARGE SCALE GENOMIC DNA]</scope>
</reference>
<dbReference type="PROSITE" id="PS50294">
    <property type="entry name" value="WD_REPEATS_REGION"/>
    <property type="match status" value="5"/>
</dbReference>
<dbReference type="Gene3D" id="2.130.10.10">
    <property type="entry name" value="YVTN repeat-like/Quinoprotein amine dehydrogenase"/>
    <property type="match status" value="1"/>
</dbReference>
<dbReference type="CDD" id="cd00200">
    <property type="entry name" value="WD40"/>
    <property type="match status" value="1"/>
</dbReference>
<organism evidence="6 7">
    <name type="scientific">Lithospermum erythrorhizon</name>
    <name type="common">Purple gromwell</name>
    <name type="synonym">Lithospermum officinale var. erythrorhizon</name>
    <dbReference type="NCBI Taxonomy" id="34254"/>
    <lineage>
        <taxon>Eukaryota</taxon>
        <taxon>Viridiplantae</taxon>
        <taxon>Streptophyta</taxon>
        <taxon>Embryophyta</taxon>
        <taxon>Tracheophyta</taxon>
        <taxon>Spermatophyta</taxon>
        <taxon>Magnoliopsida</taxon>
        <taxon>eudicotyledons</taxon>
        <taxon>Gunneridae</taxon>
        <taxon>Pentapetalae</taxon>
        <taxon>asterids</taxon>
        <taxon>lamiids</taxon>
        <taxon>Boraginales</taxon>
        <taxon>Boraginaceae</taxon>
        <taxon>Boraginoideae</taxon>
        <taxon>Lithospermeae</taxon>
        <taxon>Lithospermum</taxon>
    </lineage>
</organism>
<dbReference type="PANTHER" id="PTHR19857">
    <property type="entry name" value="MITOCHONDRIAL DIVISION PROTEIN 1-RELATED"/>
    <property type="match status" value="1"/>
</dbReference>
<dbReference type="SMART" id="SM00320">
    <property type="entry name" value="WD40"/>
    <property type="match status" value="8"/>
</dbReference>
<dbReference type="PROSITE" id="PS50082">
    <property type="entry name" value="WD_REPEATS_2"/>
    <property type="match status" value="6"/>
</dbReference>
<name>A0AAV3RGZ2_LITER</name>
<keyword evidence="4" id="KW-0677">Repeat</keyword>
<evidence type="ECO:0000313" key="7">
    <source>
        <dbReference type="Proteomes" id="UP001454036"/>
    </source>
</evidence>
<feature type="repeat" description="WD" evidence="5">
    <location>
        <begin position="101"/>
        <end position="136"/>
    </location>
</feature>
<feature type="repeat" description="WD" evidence="5">
    <location>
        <begin position="313"/>
        <end position="354"/>
    </location>
</feature>
<dbReference type="InterPro" id="IPR051179">
    <property type="entry name" value="WD_repeat_multifunction"/>
</dbReference>
<evidence type="ECO:0000313" key="6">
    <source>
        <dbReference type="EMBL" id="GAA0174410.1"/>
    </source>
</evidence>
<keyword evidence="2" id="KW-0963">Cytoplasm</keyword>
<dbReference type="InterPro" id="IPR019775">
    <property type="entry name" value="WD40_repeat_CS"/>
</dbReference>
<dbReference type="EMBL" id="BAABME010009066">
    <property type="protein sequence ID" value="GAA0174410.1"/>
    <property type="molecule type" value="Genomic_DNA"/>
</dbReference>
<feature type="repeat" description="WD" evidence="5">
    <location>
        <begin position="272"/>
        <end position="313"/>
    </location>
</feature>
<sequence>MNSPSHSGSDRDEDDGIFLEDDEIDQEIVVDDQDLPDVEGDEYSDGEVIDETDDSLHIFTGHTGELYTVACSPIDATLVATGGGDDKGFVWGIGGDWAFELQGHKDSISSLAFSTDGQLLASGSFDGYVQVWDISSRNLKCQLEGPAEGIEWIRWHPRGHLVLAGSEDCTVWMWNADKSTHLATFAGHGGSVTCGDFTPDGKLICTGSDDATMRIWSPKSAESIHVVRGHPYHTEGLTCLSIGLDSVLALTGSKDGSVHAVNITTGKVVTSLTAHTDSVECVAFAASSSFAATGGMDGKLIIWDLQHSSPRCTCEHEEGVTCLSWLGASRFVATGSVDGKVRIWDSLAGACVKTLSGHADAIQSLAISANGDYLVSAALDHTARAFEIAEFK</sequence>
<dbReference type="PANTHER" id="PTHR19857:SF8">
    <property type="entry name" value="ANGIO-ASSOCIATED MIGRATORY CELL PROTEIN"/>
    <property type="match status" value="1"/>
</dbReference>
<evidence type="ECO:0000256" key="3">
    <source>
        <dbReference type="ARBA" id="ARBA00022574"/>
    </source>
</evidence>
<dbReference type="PROSITE" id="PS00678">
    <property type="entry name" value="WD_REPEATS_1"/>
    <property type="match status" value="2"/>
</dbReference>
<dbReference type="Proteomes" id="UP001454036">
    <property type="component" value="Unassembled WGS sequence"/>
</dbReference>
<protein>
    <recommendedName>
        <fullName evidence="8">Angio-associated migratory cell protein</fullName>
    </recommendedName>
</protein>
<proteinExistence type="predicted"/>
<keyword evidence="3 5" id="KW-0853">WD repeat</keyword>
<keyword evidence="7" id="KW-1185">Reference proteome</keyword>
<dbReference type="InterPro" id="IPR036322">
    <property type="entry name" value="WD40_repeat_dom_sf"/>
</dbReference>
<evidence type="ECO:0000256" key="1">
    <source>
        <dbReference type="ARBA" id="ARBA00004496"/>
    </source>
</evidence>
<dbReference type="SUPFAM" id="SSF50978">
    <property type="entry name" value="WD40 repeat-like"/>
    <property type="match status" value="1"/>
</dbReference>
<dbReference type="AlphaFoldDB" id="A0AAV3RGZ2"/>
<feature type="repeat" description="WD" evidence="5">
    <location>
        <begin position="143"/>
        <end position="184"/>
    </location>
</feature>
<feature type="repeat" description="WD" evidence="5">
    <location>
        <begin position="355"/>
        <end position="392"/>
    </location>
</feature>
<gene>
    <name evidence="6" type="ORF">LIER_27806</name>
</gene>
<comment type="caution">
    <text evidence="6">The sequence shown here is derived from an EMBL/GenBank/DDBJ whole genome shotgun (WGS) entry which is preliminary data.</text>
</comment>
<evidence type="ECO:0000256" key="2">
    <source>
        <dbReference type="ARBA" id="ARBA00022490"/>
    </source>
</evidence>
<evidence type="ECO:0000256" key="4">
    <source>
        <dbReference type="ARBA" id="ARBA00022737"/>
    </source>
</evidence>
<dbReference type="InterPro" id="IPR015943">
    <property type="entry name" value="WD40/YVTN_repeat-like_dom_sf"/>
</dbReference>
<evidence type="ECO:0000256" key="5">
    <source>
        <dbReference type="PROSITE-ProRule" id="PRU00221"/>
    </source>
</evidence>
<dbReference type="InterPro" id="IPR020472">
    <property type="entry name" value="WD40_PAC1"/>
</dbReference>
<dbReference type="GO" id="GO:0005737">
    <property type="term" value="C:cytoplasm"/>
    <property type="evidence" value="ECO:0007669"/>
    <property type="project" value="UniProtKB-SubCell"/>
</dbReference>
<dbReference type="FunFam" id="2.130.10.10:FF:000074">
    <property type="entry name" value="Angio-associated migratory cell protein-like protein"/>
    <property type="match status" value="1"/>
</dbReference>
<evidence type="ECO:0008006" key="8">
    <source>
        <dbReference type="Google" id="ProtNLM"/>
    </source>
</evidence>